<dbReference type="Proteomes" id="UP000516437">
    <property type="component" value="Chromosome 6"/>
</dbReference>
<organism evidence="3 4">
    <name type="scientific">Morella rubra</name>
    <name type="common">Chinese bayberry</name>
    <dbReference type="NCBI Taxonomy" id="262757"/>
    <lineage>
        <taxon>Eukaryota</taxon>
        <taxon>Viridiplantae</taxon>
        <taxon>Streptophyta</taxon>
        <taxon>Embryophyta</taxon>
        <taxon>Tracheophyta</taxon>
        <taxon>Spermatophyta</taxon>
        <taxon>Magnoliopsida</taxon>
        <taxon>eudicotyledons</taxon>
        <taxon>Gunneridae</taxon>
        <taxon>Pentapetalae</taxon>
        <taxon>rosids</taxon>
        <taxon>fabids</taxon>
        <taxon>Fagales</taxon>
        <taxon>Myricaceae</taxon>
        <taxon>Morella</taxon>
    </lineage>
</organism>
<dbReference type="OrthoDB" id="1862401at2759"/>
<accession>A0A6A1VF73</accession>
<evidence type="ECO:0000313" key="4">
    <source>
        <dbReference type="Proteomes" id="UP000516437"/>
    </source>
</evidence>
<dbReference type="InterPro" id="IPR023213">
    <property type="entry name" value="CAT-like_dom_sf"/>
</dbReference>
<dbReference type="Gene3D" id="3.30.559.10">
    <property type="entry name" value="Chloramphenicol acetyltransferase-like domain"/>
    <property type="match status" value="2"/>
</dbReference>
<name>A0A6A1VF73_9ROSI</name>
<comment type="caution">
    <text evidence="3">The sequence shown here is derived from an EMBL/GenBank/DDBJ whole genome shotgun (WGS) entry which is preliminary data.</text>
</comment>
<evidence type="ECO:0000313" key="3">
    <source>
        <dbReference type="EMBL" id="KAB1211529.1"/>
    </source>
</evidence>
<dbReference type="SUPFAM" id="SSF52777">
    <property type="entry name" value="CoA-dependent acyltransferases"/>
    <property type="match status" value="1"/>
</dbReference>
<reference evidence="3 4" key="1">
    <citation type="journal article" date="2019" name="Plant Biotechnol. J.">
        <title>The red bayberry genome and genetic basis of sex determination.</title>
        <authorList>
            <person name="Jia H.M."/>
            <person name="Jia H.J."/>
            <person name="Cai Q.L."/>
            <person name="Wang Y."/>
            <person name="Zhao H.B."/>
            <person name="Yang W.F."/>
            <person name="Wang G.Y."/>
            <person name="Li Y.H."/>
            <person name="Zhan D.L."/>
            <person name="Shen Y.T."/>
            <person name="Niu Q.F."/>
            <person name="Chang L."/>
            <person name="Qiu J."/>
            <person name="Zhao L."/>
            <person name="Xie H.B."/>
            <person name="Fu W.Y."/>
            <person name="Jin J."/>
            <person name="Li X.W."/>
            <person name="Jiao Y."/>
            <person name="Zhou C.C."/>
            <person name="Tu T."/>
            <person name="Chai C.Y."/>
            <person name="Gao J.L."/>
            <person name="Fan L.J."/>
            <person name="van de Weg E."/>
            <person name="Wang J.Y."/>
            <person name="Gao Z.S."/>
        </authorList>
    </citation>
    <scope>NUCLEOTIDE SEQUENCE [LARGE SCALE GENOMIC DNA]</scope>
    <source>
        <tissue evidence="3">Leaves</tissue>
    </source>
</reference>
<protein>
    <submittedName>
        <fullName evidence="3">Phenolic glucoside malonyltransferase 1</fullName>
    </submittedName>
</protein>
<sequence length="306" mass="33919">MALQVTWFPNCGFCIGITTHHAAVDGKISTSFVKSWAHVCKLGGDSPPAEMTPFYDRTVIKDSTGLDAIFVNDWLNLIGPNSRSLMVWELKVPPGAIRGTFELTRASLEKLRQMVLSKKEEKSKHEHEIHVSTFSLTCAYMWVCLVKAQRPRKNKMRFVFSVDCRSRLEPPIPPTYFGNCIAGHLAFAETQGLLGEDGVAVAVDAMSEAMGRLREGCLNGAEGWISLLSTVEERAIAAAGSPRFEVYGSDFGWGRPRKVEMTSIDRTGAFCLAESRNGSGGVEIQLVLKKQEMEDFSRLFYEGLEI</sequence>
<dbReference type="AlphaFoldDB" id="A0A6A1VF73"/>
<dbReference type="InterPro" id="IPR051504">
    <property type="entry name" value="Plant_metabolite_acyltrans"/>
</dbReference>
<evidence type="ECO:0000256" key="2">
    <source>
        <dbReference type="ARBA" id="ARBA00023315"/>
    </source>
</evidence>
<evidence type="ECO:0000256" key="1">
    <source>
        <dbReference type="ARBA" id="ARBA00022679"/>
    </source>
</evidence>
<proteinExistence type="predicted"/>
<dbReference type="Pfam" id="PF02458">
    <property type="entry name" value="Transferase"/>
    <property type="match status" value="1"/>
</dbReference>
<keyword evidence="2" id="KW-0012">Acyltransferase</keyword>
<gene>
    <name evidence="3" type="ORF">CJ030_MR6G013271</name>
</gene>
<dbReference type="GO" id="GO:0016747">
    <property type="term" value="F:acyltransferase activity, transferring groups other than amino-acyl groups"/>
    <property type="evidence" value="ECO:0007669"/>
    <property type="project" value="UniProtKB-ARBA"/>
</dbReference>
<dbReference type="EMBL" id="RXIC02000024">
    <property type="protein sequence ID" value="KAB1211529.1"/>
    <property type="molecule type" value="Genomic_DNA"/>
</dbReference>
<keyword evidence="1 3" id="KW-0808">Transferase</keyword>
<dbReference type="PANTHER" id="PTHR31625">
    <property type="match status" value="1"/>
</dbReference>
<keyword evidence="4" id="KW-1185">Reference proteome</keyword>